<comment type="caution">
    <text evidence="10">The sequence shown here is derived from an EMBL/GenBank/DDBJ whole genome shotgun (WGS) entry which is preliminary data.</text>
</comment>
<feature type="transmembrane region" description="Helical" evidence="9">
    <location>
        <begin position="101"/>
        <end position="119"/>
    </location>
</feature>
<dbReference type="InterPro" id="IPR019388">
    <property type="entry name" value="FIT"/>
</dbReference>
<dbReference type="GO" id="GO:0010945">
    <property type="term" value="F:coenzyme A diphosphatase activity"/>
    <property type="evidence" value="ECO:0007669"/>
    <property type="project" value="InterPro"/>
</dbReference>
<evidence type="ECO:0000256" key="2">
    <source>
        <dbReference type="ARBA" id="ARBA00022692"/>
    </source>
</evidence>
<dbReference type="GO" id="GO:0034389">
    <property type="term" value="P:lipid droplet organization"/>
    <property type="evidence" value="ECO:0007669"/>
    <property type="project" value="InterPro"/>
</dbReference>
<dbReference type="GO" id="GO:0005789">
    <property type="term" value="C:endoplasmic reticulum membrane"/>
    <property type="evidence" value="ECO:0007669"/>
    <property type="project" value="UniProtKB-SubCell"/>
</dbReference>
<dbReference type="GO" id="GO:0008654">
    <property type="term" value="P:phospholipid biosynthetic process"/>
    <property type="evidence" value="ECO:0007669"/>
    <property type="project" value="TreeGrafter"/>
</dbReference>
<name>A0A8S1FDY2_9PELO</name>
<feature type="compositionally biased region" description="Low complexity" evidence="8">
    <location>
        <begin position="1"/>
        <end position="16"/>
    </location>
</feature>
<keyword evidence="11" id="KW-1185">Reference proteome</keyword>
<evidence type="ECO:0000313" key="11">
    <source>
        <dbReference type="Proteomes" id="UP000494206"/>
    </source>
</evidence>
<feature type="region of interest" description="Disordered" evidence="8">
    <location>
        <begin position="1"/>
        <end position="36"/>
    </location>
</feature>
<feature type="transmembrane region" description="Helical" evidence="9">
    <location>
        <begin position="63"/>
        <end position="81"/>
    </location>
</feature>
<keyword evidence="5 9" id="KW-1133">Transmembrane helix</keyword>
<feature type="transmembrane region" description="Helical" evidence="9">
    <location>
        <begin position="131"/>
        <end position="154"/>
    </location>
</feature>
<dbReference type="OrthoDB" id="5579088at2759"/>
<dbReference type="GO" id="GO:0019915">
    <property type="term" value="P:lipid storage"/>
    <property type="evidence" value="ECO:0007669"/>
    <property type="project" value="InterPro"/>
</dbReference>
<protein>
    <submittedName>
        <fullName evidence="10">Uncharacterized protein</fullName>
    </submittedName>
</protein>
<organism evidence="10 11">
    <name type="scientific">Caenorhabditis bovis</name>
    <dbReference type="NCBI Taxonomy" id="2654633"/>
    <lineage>
        <taxon>Eukaryota</taxon>
        <taxon>Metazoa</taxon>
        <taxon>Ecdysozoa</taxon>
        <taxon>Nematoda</taxon>
        <taxon>Chromadorea</taxon>
        <taxon>Rhabditida</taxon>
        <taxon>Rhabditina</taxon>
        <taxon>Rhabditomorpha</taxon>
        <taxon>Rhabditoidea</taxon>
        <taxon>Rhabditidae</taxon>
        <taxon>Peloderinae</taxon>
        <taxon>Caenorhabditis</taxon>
    </lineage>
</organism>
<dbReference type="AlphaFoldDB" id="A0A8S1FDY2"/>
<dbReference type="Proteomes" id="UP000494206">
    <property type="component" value="Unassembled WGS sequence"/>
</dbReference>
<dbReference type="HAMAP" id="MF_03230">
    <property type="entry name" value="FITM2"/>
    <property type="match status" value="1"/>
</dbReference>
<evidence type="ECO:0000313" key="10">
    <source>
        <dbReference type="EMBL" id="CAB3410703.1"/>
    </source>
</evidence>
<feature type="transmembrane region" description="Helical" evidence="9">
    <location>
        <begin position="233"/>
        <end position="257"/>
    </location>
</feature>
<sequence length="295" mass="34479">MNSRKTSQKKSSVQSQPPTESPRPQKVDPKSKKPVSLGSTPNPILGVFVAIARKILFIDTARVAIFYLAFITFLSLIEKWFEFDSSYYLVQKHSVFNQYGVKIGWFWTLVVVGPFVYFCSKAHYRDRDMPYIDLCRLGVATFFWWIAVKFFHFFTASTSVCNLGVRLTREQCSAKKGVWTPGYDISGHCFLMLYSILIITEEAKAFRRYMQVTAQVEPEHREQHDILTRRIQIFFVAMLVLHAFWFKQLIISVIYYHFYVEEIVAALVAVFFWFITYRMAYPVGFLQSPINRGPR</sequence>
<keyword evidence="3" id="KW-0378">Hydrolase</keyword>
<comment type="subcellular location">
    <subcellularLocation>
        <location evidence="1">Endoplasmic reticulum membrane</location>
        <topology evidence="1">Multi-pass membrane protein</topology>
    </subcellularLocation>
</comment>
<proteinExistence type="inferred from homology"/>
<evidence type="ECO:0000256" key="1">
    <source>
        <dbReference type="ARBA" id="ARBA00004477"/>
    </source>
</evidence>
<feature type="transmembrane region" description="Helical" evidence="9">
    <location>
        <begin position="263"/>
        <end position="286"/>
    </location>
</feature>
<dbReference type="EMBL" id="CADEPM010000011">
    <property type="protein sequence ID" value="CAB3410703.1"/>
    <property type="molecule type" value="Genomic_DNA"/>
</dbReference>
<dbReference type="InterPro" id="IPR046401">
    <property type="entry name" value="FITM1/2"/>
</dbReference>
<keyword evidence="2 9" id="KW-0812">Transmembrane</keyword>
<evidence type="ECO:0000256" key="9">
    <source>
        <dbReference type="SAM" id="Phobius"/>
    </source>
</evidence>
<evidence type="ECO:0000256" key="5">
    <source>
        <dbReference type="ARBA" id="ARBA00022989"/>
    </source>
</evidence>
<keyword evidence="7 9" id="KW-0472">Membrane</keyword>
<accession>A0A8S1FDY2</accession>
<keyword evidence="4" id="KW-0256">Endoplasmic reticulum</keyword>
<dbReference type="PANTHER" id="PTHR23129">
    <property type="entry name" value="ACYL-COENZYME A DIPHOSPHATASE FITM2"/>
    <property type="match status" value="1"/>
</dbReference>
<evidence type="ECO:0000256" key="4">
    <source>
        <dbReference type="ARBA" id="ARBA00022824"/>
    </source>
</evidence>
<gene>
    <name evidence="10" type="ORF">CBOVIS_LOCUS12185</name>
</gene>
<keyword evidence="6" id="KW-0443">Lipid metabolism</keyword>
<reference evidence="10 11" key="1">
    <citation type="submission" date="2020-04" db="EMBL/GenBank/DDBJ databases">
        <authorList>
            <person name="Laetsch R D."/>
            <person name="Stevens L."/>
            <person name="Kumar S."/>
            <person name="Blaxter L. M."/>
        </authorList>
    </citation>
    <scope>NUCLEOTIDE SEQUENCE [LARGE SCALE GENOMIC DNA]</scope>
</reference>
<evidence type="ECO:0000256" key="6">
    <source>
        <dbReference type="ARBA" id="ARBA00023098"/>
    </source>
</evidence>
<evidence type="ECO:0000256" key="3">
    <source>
        <dbReference type="ARBA" id="ARBA00022801"/>
    </source>
</evidence>
<dbReference type="Pfam" id="PF10261">
    <property type="entry name" value="FIT"/>
    <property type="match status" value="1"/>
</dbReference>
<feature type="transmembrane region" description="Helical" evidence="9">
    <location>
        <begin position="183"/>
        <end position="200"/>
    </location>
</feature>
<dbReference type="PANTHER" id="PTHR23129:SF0">
    <property type="entry name" value="ACYL-COENZYME A DIPHOSPHATASE FITM2"/>
    <property type="match status" value="1"/>
</dbReference>
<evidence type="ECO:0000256" key="7">
    <source>
        <dbReference type="ARBA" id="ARBA00023136"/>
    </source>
</evidence>
<evidence type="ECO:0000256" key="8">
    <source>
        <dbReference type="SAM" id="MobiDB-lite"/>
    </source>
</evidence>